<comment type="cofactor">
    <cofactor evidence="10">
        <name>thiamine diphosphate</name>
        <dbReference type="ChEBI" id="CHEBI:58937"/>
    </cofactor>
    <text evidence="10">Binds 1 thiamine pyrophosphate per subunit.</text>
</comment>
<gene>
    <name evidence="10 12" type="primary">dxs</name>
    <name evidence="12" type="ORF">FYJ51_00950</name>
</gene>
<evidence type="ECO:0000256" key="3">
    <source>
        <dbReference type="ARBA" id="ARBA00011738"/>
    </source>
</evidence>
<evidence type="ECO:0000256" key="2">
    <source>
        <dbReference type="ARBA" id="ARBA00011081"/>
    </source>
</evidence>
<name>A0A7X2NQI4_9FIRM</name>
<dbReference type="SUPFAM" id="SSF52518">
    <property type="entry name" value="Thiamin diphosphate-binding fold (THDP-binding)"/>
    <property type="match status" value="1"/>
</dbReference>
<dbReference type="EMBL" id="VUMN01000001">
    <property type="protein sequence ID" value="MSS57481.1"/>
    <property type="molecule type" value="Genomic_DNA"/>
</dbReference>
<dbReference type="RefSeq" id="WP_154502242.1">
    <property type="nucleotide sequence ID" value="NZ_VUMN01000001.1"/>
</dbReference>
<feature type="binding site" evidence="10">
    <location>
        <position position="173"/>
    </location>
    <ligand>
        <name>Mg(2+)</name>
        <dbReference type="ChEBI" id="CHEBI:18420"/>
    </ligand>
</feature>
<dbReference type="NCBIfam" id="TIGR00204">
    <property type="entry name" value="dxs"/>
    <property type="match status" value="1"/>
</dbReference>
<keyword evidence="5 10" id="KW-0479">Metal-binding</keyword>
<dbReference type="GO" id="GO:0000287">
    <property type="term" value="F:magnesium ion binding"/>
    <property type="evidence" value="ECO:0007669"/>
    <property type="project" value="UniProtKB-UniRule"/>
</dbReference>
<feature type="binding site" evidence="10">
    <location>
        <position position="72"/>
    </location>
    <ligand>
        <name>thiamine diphosphate</name>
        <dbReference type="ChEBI" id="CHEBI:58937"/>
    </ligand>
</feature>
<feature type="domain" description="Transketolase-like pyrimidine-binding" evidence="11">
    <location>
        <begin position="316"/>
        <end position="479"/>
    </location>
</feature>
<dbReference type="Pfam" id="PF13292">
    <property type="entry name" value="DXP_synthase_N"/>
    <property type="match status" value="1"/>
</dbReference>
<evidence type="ECO:0000256" key="4">
    <source>
        <dbReference type="ARBA" id="ARBA00022679"/>
    </source>
</evidence>
<dbReference type="GO" id="GO:0030976">
    <property type="term" value="F:thiamine pyrophosphate binding"/>
    <property type="evidence" value="ECO:0007669"/>
    <property type="project" value="UniProtKB-UniRule"/>
</dbReference>
<feature type="binding site" evidence="10">
    <location>
        <begin position="113"/>
        <end position="115"/>
    </location>
    <ligand>
        <name>thiamine diphosphate</name>
        <dbReference type="ChEBI" id="CHEBI:58937"/>
    </ligand>
</feature>
<feature type="binding site" evidence="10">
    <location>
        <position position="173"/>
    </location>
    <ligand>
        <name>thiamine diphosphate</name>
        <dbReference type="ChEBI" id="CHEBI:58937"/>
    </ligand>
</feature>
<evidence type="ECO:0000256" key="9">
    <source>
        <dbReference type="ARBA" id="ARBA00023229"/>
    </source>
</evidence>
<evidence type="ECO:0000256" key="8">
    <source>
        <dbReference type="ARBA" id="ARBA00023052"/>
    </source>
</evidence>
<feature type="binding site" evidence="10">
    <location>
        <position position="144"/>
    </location>
    <ligand>
        <name>Mg(2+)</name>
        <dbReference type="ChEBI" id="CHEBI:18420"/>
    </ligand>
</feature>
<dbReference type="InterPro" id="IPR033248">
    <property type="entry name" value="Transketolase_C"/>
</dbReference>
<dbReference type="Pfam" id="PF02780">
    <property type="entry name" value="Transketolase_C"/>
    <property type="match status" value="1"/>
</dbReference>
<keyword evidence="7 10" id="KW-0784">Thiamine biosynthesis</keyword>
<dbReference type="PROSITE" id="PS00801">
    <property type="entry name" value="TRANSKETOLASE_1"/>
    <property type="match status" value="1"/>
</dbReference>
<dbReference type="GO" id="GO:0008661">
    <property type="term" value="F:1-deoxy-D-xylulose-5-phosphate synthase activity"/>
    <property type="evidence" value="ECO:0007669"/>
    <property type="project" value="UniProtKB-UniRule"/>
</dbReference>
<dbReference type="Gene3D" id="3.40.50.970">
    <property type="match status" value="2"/>
</dbReference>
<comment type="caution">
    <text evidence="12">The sequence shown here is derived from an EMBL/GenBank/DDBJ whole genome shotgun (WGS) entry which is preliminary data.</text>
</comment>
<keyword evidence="6 10" id="KW-0460">Magnesium</keyword>
<dbReference type="AlphaFoldDB" id="A0A7X2NQI4"/>
<feature type="binding site" evidence="10">
    <location>
        <position position="283"/>
    </location>
    <ligand>
        <name>thiamine diphosphate</name>
        <dbReference type="ChEBI" id="CHEBI:58937"/>
    </ligand>
</feature>
<dbReference type="PANTHER" id="PTHR43322">
    <property type="entry name" value="1-D-DEOXYXYLULOSE 5-PHOSPHATE SYNTHASE-RELATED"/>
    <property type="match status" value="1"/>
</dbReference>
<keyword evidence="13" id="KW-1185">Reference proteome</keyword>
<dbReference type="GO" id="GO:0019288">
    <property type="term" value="P:isopentenyl diphosphate biosynthetic process, methylerythritol 4-phosphate pathway"/>
    <property type="evidence" value="ECO:0007669"/>
    <property type="project" value="TreeGrafter"/>
</dbReference>
<dbReference type="CDD" id="cd02007">
    <property type="entry name" value="TPP_DXS"/>
    <property type="match status" value="1"/>
</dbReference>
<feature type="binding site" evidence="10">
    <location>
        <begin position="145"/>
        <end position="146"/>
    </location>
    <ligand>
        <name>thiamine diphosphate</name>
        <dbReference type="ChEBI" id="CHEBI:58937"/>
    </ligand>
</feature>
<sequence length="619" mass="68312">MDLTKIQNPEFLKDMSVSELNELAAQIRTFLIENISKTGGHLASNLGVVELTIALHYVFHSPADKIFFDVGHQCYTHKILTGRAAEFPTLRQYGGISGFEKRRESEHDVWEAGHSSTSLSAALGMAVARDLHHDHYSIVPVIGDGALGSGLAMEALNEIGSEHRDMVIVFNDNNMSISRNVGAMTRGFARLRAGRSYNEFKNNMKVGLNQSEFGKVMYHGMKNFKDSVKNSLVDQGIFGEFNLEYMGPVDGHNIRDLIRVLTVAREHGGPVVVHVITQKGRGYAPCEKDRKGVWHGVGPFDINTGKQLHETPAGFKSWSALIADTVTELADKDDSIVALTPAMINGSALNEFFAKYPERSFDCGIAEEHTATFAAGLATSGMHPFMAVYSSFLQRAYDEINHDICRQDLPVVIGIDRAGLVGEDGETHHGVFDIGFLKPIPNLILAQPKDAAEARSLLKTAFASSHPFAIRYPRGEISCRQLPPAELIRVGSWSVFHDAPENKAAVFAYGPDVDRILSKIQVNDLPVTVVNCRFFKPIDTACIDQFAKRGIPVIVFETDMKESGLAASILEYLCDSHQTMNLTRMGIGDEYVQQGAVNLLRRDEGIDLNSLYEKLMELL</sequence>
<dbReference type="Pfam" id="PF02779">
    <property type="entry name" value="Transket_pyr"/>
    <property type="match status" value="1"/>
</dbReference>
<dbReference type="PANTHER" id="PTHR43322:SF5">
    <property type="entry name" value="1-DEOXY-D-XYLULOSE-5-PHOSPHATE SYNTHASE, CHLOROPLASTIC"/>
    <property type="match status" value="1"/>
</dbReference>
<comment type="pathway">
    <text evidence="1 10">Metabolic intermediate biosynthesis; 1-deoxy-D-xylulose 5-phosphate biosynthesis; 1-deoxy-D-xylulose 5-phosphate from D-glyceraldehyde 3-phosphate and pyruvate: step 1/1.</text>
</comment>
<dbReference type="GO" id="GO:0005829">
    <property type="term" value="C:cytosol"/>
    <property type="evidence" value="ECO:0007669"/>
    <property type="project" value="TreeGrafter"/>
</dbReference>
<dbReference type="InterPro" id="IPR005475">
    <property type="entry name" value="Transketolase-like_Pyr-bd"/>
</dbReference>
<dbReference type="SUPFAM" id="SSF52922">
    <property type="entry name" value="TK C-terminal domain-like"/>
    <property type="match status" value="1"/>
</dbReference>
<organism evidence="12 13">
    <name type="scientific">Stecheria intestinalis</name>
    <dbReference type="NCBI Taxonomy" id="2606630"/>
    <lineage>
        <taxon>Bacteria</taxon>
        <taxon>Bacillati</taxon>
        <taxon>Bacillota</taxon>
        <taxon>Erysipelotrichia</taxon>
        <taxon>Erysipelotrichales</taxon>
        <taxon>Erysipelotrichaceae</taxon>
        <taxon>Stecheria</taxon>
    </lineage>
</organism>
<dbReference type="InterPro" id="IPR049557">
    <property type="entry name" value="Transketolase_CS"/>
</dbReference>
<dbReference type="EC" id="2.2.1.7" evidence="10"/>
<evidence type="ECO:0000256" key="5">
    <source>
        <dbReference type="ARBA" id="ARBA00022723"/>
    </source>
</evidence>
<comment type="cofactor">
    <cofactor evidence="10">
        <name>Mg(2+)</name>
        <dbReference type="ChEBI" id="CHEBI:18420"/>
    </cofactor>
    <text evidence="10">Binds 1 Mg(2+) ion per subunit.</text>
</comment>
<evidence type="ECO:0000256" key="6">
    <source>
        <dbReference type="ARBA" id="ARBA00022842"/>
    </source>
</evidence>
<dbReference type="NCBIfam" id="NF003933">
    <property type="entry name" value="PRK05444.2-2"/>
    <property type="match status" value="1"/>
</dbReference>
<comment type="function">
    <text evidence="10">Catalyzes the acyloin condensation reaction between C atoms 2 and 3 of pyruvate and glyceraldehyde 3-phosphate to yield 1-deoxy-D-xylulose-5-phosphate (DXP).</text>
</comment>
<feature type="binding site" evidence="10">
    <location>
        <position position="367"/>
    </location>
    <ligand>
        <name>thiamine diphosphate</name>
        <dbReference type="ChEBI" id="CHEBI:58937"/>
    </ligand>
</feature>
<comment type="subunit">
    <text evidence="3 10">Homodimer.</text>
</comment>
<dbReference type="Proteomes" id="UP000461880">
    <property type="component" value="Unassembled WGS sequence"/>
</dbReference>
<dbReference type="CDD" id="cd07033">
    <property type="entry name" value="TPP_PYR_DXS_TK_like"/>
    <property type="match status" value="1"/>
</dbReference>
<keyword evidence="4 10" id="KW-0808">Transferase</keyword>
<evidence type="ECO:0000313" key="13">
    <source>
        <dbReference type="Proteomes" id="UP000461880"/>
    </source>
</evidence>
<evidence type="ECO:0000256" key="7">
    <source>
        <dbReference type="ARBA" id="ARBA00022977"/>
    </source>
</evidence>
<accession>A0A7X2NQI4</accession>
<evidence type="ECO:0000256" key="1">
    <source>
        <dbReference type="ARBA" id="ARBA00004980"/>
    </source>
</evidence>
<dbReference type="SMART" id="SM00861">
    <property type="entry name" value="Transket_pyr"/>
    <property type="match status" value="1"/>
</dbReference>
<dbReference type="InterPro" id="IPR009014">
    <property type="entry name" value="Transketo_C/PFOR_II"/>
</dbReference>
<dbReference type="UniPathway" id="UPA00064">
    <property type="reaction ID" value="UER00091"/>
</dbReference>
<evidence type="ECO:0000256" key="10">
    <source>
        <dbReference type="HAMAP-Rule" id="MF_00315"/>
    </source>
</evidence>
<dbReference type="HAMAP" id="MF_00315">
    <property type="entry name" value="DXP_synth"/>
    <property type="match status" value="1"/>
</dbReference>
<keyword evidence="9 10" id="KW-0414">Isoprene biosynthesis</keyword>
<comment type="catalytic activity">
    <reaction evidence="10">
        <text>D-glyceraldehyde 3-phosphate + pyruvate + H(+) = 1-deoxy-D-xylulose 5-phosphate + CO2</text>
        <dbReference type="Rhea" id="RHEA:12605"/>
        <dbReference type="ChEBI" id="CHEBI:15361"/>
        <dbReference type="ChEBI" id="CHEBI:15378"/>
        <dbReference type="ChEBI" id="CHEBI:16526"/>
        <dbReference type="ChEBI" id="CHEBI:57792"/>
        <dbReference type="ChEBI" id="CHEBI:59776"/>
        <dbReference type="EC" id="2.2.1.7"/>
    </reaction>
</comment>
<reference evidence="12 13" key="1">
    <citation type="submission" date="2019-08" db="EMBL/GenBank/DDBJ databases">
        <title>In-depth cultivation of the pig gut microbiome towards novel bacterial diversity and tailored functional studies.</title>
        <authorList>
            <person name="Wylensek D."/>
            <person name="Hitch T.C.A."/>
            <person name="Clavel T."/>
        </authorList>
    </citation>
    <scope>NUCLEOTIDE SEQUENCE [LARGE SCALE GENOMIC DNA]</scope>
    <source>
        <strain evidence="12 13">Oil+RF-744-GAM-WT-6</strain>
    </source>
</reference>
<dbReference type="Gene3D" id="3.40.50.920">
    <property type="match status" value="1"/>
</dbReference>
<comment type="similarity">
    <text evidence="2 10">Belongs to the transketolase family. DXPS subfamily.</text>
</comment>
<proteinExistence type="inferred from homology"/>
<dbReference type="GO" id="GO:0016114">
    <property type="term" value="P:terpenoid biosynthetic process"/>
    <property type="evidence" value="ECO:0007669"/>
    <property type="project" value="UniProtKB-UniRule"/>
</dbReference>
<evidence type="ECO:0000259" key="11">
    <source>
        <dbReference type="SMART" id="SM00861"/>
    </source>
</evidence>
<protein>
    <recommendedName>
        <fullName evidence="10">1-deoxy-D-xylulose-5-phosphate synthase</fullName>
        <ecNumber evidence="10">2.2.1.7</ecNumber>
    </recommendedName>
    <alternativeName>
        <fullName evidence="10">1-deoxyxylulose-5-phosphate synthase</fullName>
        <shortName evidence="10">DXP synthase</shortName>
        <shortName evidence="10">DXPS</shortName>
    </alternativeName>
</protein>
<keyword evidence="8 10" id="KW-0786">Thiamine pyrophosphate</keyword>
<dbReference type="InterPro" id="IPR029061">
    <property type="entry name" value="THDP-binding"/>
</dbReference>
<evidence type="ECO:0000313" key="12">
    <source>
        <dbReference type="EMBL" id="MSS57481.1"/>
    </source>
</evidence>
<dbReference type="InterPro" id="IPR005477">
    <property type="entry name" value="Dxylulose-5-P_synthase"/>
</dbReference>
<dbReference type="GO" id="GO:0009228">
    <property type="term" value="P:thiamine biosynthetic process"/>
    <property type="evidence" value="ECO:0007669"/>
    <property type="project" value="UniProtKB-UniRule"/>
</dbReference>